<gene>
    <name evidence="1" type="ORF">ACI2JU_08550</name>
</gene>
<protein>
    <submittedName>
        <fullName evidence="1">DUF6445 family protein</fullName>
    </submittedName>
</protein>
<dbReference type="RefSeq" id="WP_182739952.1">
    <property type="nucleotide sequence ID" value="NZ_JBJDOT010000009.1"/>
</dbReference>
<comment type="caution">
    <text evidence="1">The sequence shown here is derived from an EMBL/GenBank/DDBJ whole genome shotgun (WGS) entry which is preliminary data.</text>
</comment>
<organism evidence="1 2">
    <name type="scientific">Pseudoalteromonas rhizosphaerae</name>
    <dbReference type="NCBI Taxonomy" id="2518973"/>
    <lineage>
        <taxon>Bacteria</taxon>
        <taxon>Pseudomonadati</taxon>
        <taxon>Pseudomonadota</taxon>
        <taxon>Gammaproteobacteria</taxon>
        <taxon>Alteromonadales</taxon>
        <taxon>Pseudoalteromonadaceae</taxon>
        <taxon>Pseudoalteromonas</taxon>
    </lineage>
</organism>
<accession>A0ABW8KVU3</accession>
<proteinExistence type="predicted"/>
<dbReference type="InterPro" id="IPR045617">
    <property type="entry name" value="DUF6445"/>
</dbReference>
<evidence type="ECO:0000313" key="1">
    <source>
        <dbReference type="EMBL" id="MFK3863922.1"/>
    </source>
</evidence>
<reference evidence="1 2" key="1">
    <citation type="submission" date="2024-11" db="EMBL/GenBank/DDBJ databases">
        <title>The Natural Products Discovery Center: Release of the First 8490 Sequenced Strains for Exploring Actinobacteria Biosynthetic Diversity.</title>
        <authorList>
            <person name="Kalkreuter E."/>
            <person name="Kautsar S.A."/>
            <person name="Yang D."/>
            <person name="Bader C.D."/>
            <person name="Teijaro C.N."/>
            <person name="Fluegel L."/>
            <person name="Davis C.M."/>
            <person name="Simpson J.R."/>
            <person name="Lauterbach L."/>
            <person name="Steele A.D."/>
            <person name="Gui C."/>
            <person name="Meng S."/>
            <person name="Li G."/>
            <person name="Viehrig K."/>
            <person name="Ye F."/>
            <person name="Su P."/>
            <person name="Kiefer A.F."/>
            <person name="Nichols A."/>
            <person name="Cepeda A.J."/>
            <person name="Yan W."/>
            <person name="Fan B."/>
            <person name="Jiang Y."/>
            <person name="Adhikari A."/>
            <person name="Zheng C.-J."/>
            <person name="Schuster L."/>
            <person name="Cowan T.M."/>
            <person name="Smanski M.J."/>
            <person name="Chevrette M.G."/>
            <person name="De Carvalho L.P.S."/>
            <person name="Shen B."/>
        </authorList>
    </citation>
    <scope>NUCLEOTIDE SEQUENCE [LARGE SCALE GENOMIC DNA]</scope>
    <source>
        <strain evidence="1 2">NPDC078403</strain>
    </source>
</reference>
<evidence type="ECO:0000313" key="2">
    <source>
        <dbReference type="Proteomes" id="UP001620262"/>
    </source>
</evidence>
<name>A0ABW8KVU3_9GAMM</name>
<dbReference type="EMBL" id="JBJDOT010000009">
    <property type="protein sequence ID" value="MFK3863922.1"/>
    <property type="molecule type" value="Genomic_DNA"/>
</dbReference>
<dbReference type="Pfam" id="PF20043">
    <property type="entry name" value="DUF6445"/>
    <property type="match status" value="1"/>
</dbReference>
<dbReference type="Proteomes" id="UP001620262">
    <property type="component" value="Unassembled WGS sequence"/>
</dbReference>
<keyword evidence="2" id="KW-1185">Reference proteome</keyword>
<sequence length="226" mass="25872">MNIRLEKTKVGNNPYAIIDLPDEDCELWKKSASFYKGDWIKALNYYPGIWSRVTPQYFTFIESILPKIVNHFNLEGSKIESLNSNYAIAQTPSEELSQLQKIPHYDGTKNNQLAIVHYLCGEEFGGTGLFSHRKTNLERINLETEESFNQTAKEEALQAKLNGYIDKDNEYYELIAYCKAKPSRLFIYPGNVLHSAIIPSQCKLNNEIAKGRLTITSFISFDNNIT</sequence>